<dbReference type="STRING" id="45072.Lqua_0946"/>
<dbReference type="PROSITE" id="PS00409">
    <property type="entry name" value="PROKAR_NTER_METHYL"/>
    <property type="match status" value="1"/>
</dbReference>
<reference evidence="2 4" key="1">
    <citation type="submission" date="2015-11" db="EMBL/GenBank/DDBJ databases">
        <title>Genomic analysis of 38 Legionella species identifies large and diverse effector repertoires.</title>
        <authorList>
            <person name="Burstein D."/>
            <person name="Amaro F."/>
            <person name="Zusman T."/>
            <person name="Lifshitz Z."/>
            <person name="Cohen O."/>
            <person name="Gilbert J.A."/>
            <person name="Pupko T."/>
            <person name="Shuman H.A."/>
            <person name="Segal G."/>
        </authorList>
    </citation>
    <scope>NUCLEOTIDE SEQUENCE [LARGE SCALE GENOMIC DNA]</scope>
    <source>
        <strain evidence="2 4">ATCC 49507</strain>
    </source>
</reference>
<evidence type="ECO:0000313" key="2">
    <source>
        <dbReference type="EMBL" id="KTD50719.1"/>
    </source>
</evidence>
<dbReference type="EMBL" id="LNYR01000012">
    <property type="protein sequence ID" value="KTD50719.1"/>
    <property type="molecule type" value="Genomic_DNA"/>
</dbReference>
<keyword evidence="1" id="KW-0472">Membrane</keyword>
<dbReference type="Gene3D" id="3.30.700.10">
    <property type="entry name" value="Glycoprotein, Type 4 Pilin"/>
    <property type="match status" value="1"/>
</dbReference>
<gene>
    <name evidence="2" type="ORF">Lqua_0946</name>
    <name evidence="3" type="ORF">NCTC12376_01851</name>
</gene>
<evidence type="ECO:0000313" key="3">
    <source>
        <dbReference type="EMBL" id="STY18036.1"/>
    </source>
</evidence>
<dbReference type="NCBIfam" id="TIGR02532">
    <property type="entry name" value="IV_pilin_GFxxxE"/>
    <property type="match status" value="1"/>
</dbReference>
<evidence type="ECO:0000256" key="1">
    <source>
        <dbReference type="SAM" id="Phobius"/>
    </source>
</evidence>
<feature type="transmembrane region" description="Helical" evidence="1">
    <location>
        <begin position="12"/>
        <end position="32"/>
    </location>
</feature>
<organism evidence="3 5">
    <name type="scientific">Legionella quateirensis</name>
    <dbReference type="NCBI Taxonomy" id="45072"/>
    <lineage>
        <taxon>Bacteria</taxon>
        <taxon>Pseudomonadati</taxon>
        <taxon>Pseudomonadota</taxon>
        <taxon>Gammaproteobacteria</taxon>
        <taxon>Legionellales</taxon>
        <taxon>Legionellaceae</taxon>
        <taxon>Legionella</taxon>
    </lineage>
</organism>
<dbReference type="Proteomes" id="UP000054639">
    <property type="component" value="Unassembled WGS sequence"/>
</dbReference>
<dbReference type="AlphaFoldDB" id="A0A378KUL9"/>
<dbReference type="Proteomes" id="UP000254230">
    <property type="component" value="Unassembled WGS sequence"/>
</dbReference>
<dbReference type="InterPro" id="IPR045584">
    <property type="entry name" value="Pilin-like"/>
</dbReference>
<protein>
    <submittedName>
        <fullName evidence="3">Tfp pilus assembly protein PilV</fullName>
    </submittedName>
</protein>
<proteinExistence type="predicted"/>
<keyword evidence="1" id="KW-0812">Transmembrane</keyword>
<dbReference type="SUPFAM" id="SSF54523">
    <property type="entry name" value="Pili subunits"/>
    <property type="match status" value="1"/>
</dbReference>
<reference evidence="3 5" key="2">
    <citation type="submission" date="2018-06" db="EMBL/GenBank/DDBJ databases">
        <authorList>
            <consortium name="Pathogen Informatics"/>
            <person name="Doyle S."/>
        </authorList>
    </citation>
    <scope>NUCLEOTIDE SEQUENCE [LARGE SCALE GENOMIC DNA]</scope>
    <source>
        <strain evidence="3 5">NCTC12376</strain>
    </source>
</reference>
<sequence>MRRSVQQGFTLIELVAFIVLIGIIAGGLLVGLNQSLSSAKTPTSITQASFLANARMQIILMNRSINGYTTLSDPCTTTPGLAICTPLSNYATANNFTVSTPTITGTNPKIITITVSGAGDANIKAYVYNYANN</sequence>
<keyword evidence="4" id="KW-1185">Reference proteome</keyword>
<dbReference type="InterPro" id="IPR012902">
    <property type="entry name" value="N_methyl_site"/>
</dbReference>
<name>A0A378KUL9_9GAMM</name>
<evidence type="ECO:0000313" key="5">
    <source>
        <dbReference type="Proteomes" id="UP000254230"/>
    </source>
</evidence>
<evidence type="ECO:0000313" key="4">
    <source>
        <dbReference type="Proteomes" id="UP000054639"/>
    </source>
</evidence>
<dbReference type="EMBL" id="UGOW01000001">
    <property type="protein sequence ID" value="STY18036.1"/>
    <property type="molecule type" value="Genomic_DNA"/>
</dbReference>
<dbReference type="Pfam" id="PF07963">
    <property type="entry name" value="N_methyl"/>
    <property type="match status" value="1"/>
</dbReference>
<keyword evidence="1" id="KW-1133">Transmembrane helix</keyword>
<dbReference type="OrthoDB" id="5652678at2"/>
<accession>A0A378KUL9</accession>
<dbReference type="RefSeq" id="WP_058473148.1">
    <property type="nucleotide sequence ID" value="NZ_CAAAIL010000004.1"/>
</dbReference>